<reference evidence="1 2" key="1">
    <citation type="journal article" date="2019" name="Nat. Ecol. Evol.">
        <title>Megaphylogeny resolves global patterns of mushroom evolution.</title>
        <authorList>
            <person name="Varga T."/>
            <person name="Krizsan K."/>
            <person name="Foldi C."/>
            <person name="Dima B."/>
            <person name="Sanchez-Garcia M."/>
            <person name="Sanchez-Ramirez S."/>
            <person name="Szollosi G.J."/>
            <person name="Szarkandi J.G."/>
            <person name="Papp V."/>
            <person name="Albert L."/>
            <person name="Andreopoulos W."/>
            <person name="Angelini C."/>
            <person name="Antonin V."/>
            <person name="Barry K.W."/>
            <person name="Bougher N.L."/>
            <person name="Buchanan P."/>
            <person name="Buyck B."/>
            <person name="Bense V."/>
            <person name="Catcheside P."/>
            <person name="Chovatia M."/>
            <person name="Cooper J."/>
            <person name="Damon W."/>
            <person name="Desjardin D."/>
            <person name="Finy P."/>
            <person name="Geml J."/>
            <person name="Haridas S."/>
            <person name="Hughes K."/>
            <person name="Justo A."/>
            <person name="Karasinski D."/>
            <person name="Kautmanova I."/>
            <person name="Kiss B."/>
            <person name="Kocsube S."/>
            <person name="Kotiranta H."/>
            <person name="LaButti K.M."/>
            <person name="Lechner B.E."/>
            <person name="Liimatainen K."/>
            <person name="Lipzen A."/>
            <person name="Lukacs Z."/>
            <person name="Mihaltcheva S."/>
            <person name="Morgado L.N."/>
            <person name="Niskanen T."/>
            <person name="Noordeloos M.E."/>
            <person name="Ohm R.A."/>
            <person name="Ortiz-Santana B."/>
            <person name="Ovrebo C."/>
            <person name="Racz N."/>
            <person name="Riley R."/>
            <person name="Savchenko A."/>
            <person name="Shiryaev A."/>
            <person name="Soop K."/>
            <person name="Spirin V."/>
            <person name="Szebenyi C."/>
            <person name="Tomsovsky M."/>
            <person name="Tulloss R.E."/>
            <person name="Uehling J."/>
            <person name="Grigoriev I.V."/>
            <person name="Vagvolgyi C."/>
            <person name="Papp T."/>
            <person name="Martin F.M."/>
            <person name="Miettinen O."/>
            <person name="Hibbett D.S."/>
            <person name="Nagy L.G."/>
        </authorList>
    </citation>
    <scope>NUCLEOTIDE SEQUENCE [LARGE SCALE GENOMIC DNA]</scope>
    <source>
        <strain evidence="1 2">CBS 166.37</strain>
    </source>
</reference>
<dbReference type="AlphaFoldDB" id="A0A5C3LJY0"/>
<name>A0A5C3LJY0_9AGAR</name>
<dbReference type="PROSITE" id="PS51257">
    <property type="entry name" value="PROKAR_LIPOPROTEIN"/>
    <property type="match status" value="1"/>
</dbReference>
<keyword evidence="2" id="KW-1185">Reference proteome</keyword>
<gene>
    <name evidence="1" type="ORF">BDQ12DRAFT_691800</name>
</gene>
<proteinExistence type="predicted"/>
<protein>
    <submittedName>
        <fullName evidence="1">Uncharacterized protein</fullName>
    </submittedName>
</protein>
<dbReference type="EMBL" id="ML213659">
    <property type="protein sequence ID" value="TFK32922.1"/>
    <property type="molecule type" value="Genomic_DNA"/>
</dbReference>
<organism evidence="1 2">
    <name type="scientific">Crucibulum laeve</name>
    <dbReference type="NCBI Taxonomy" id="68775"/>
    <lineage>
        <taxon>Eukaryota</taxon>
        <taxon>Fungi</taxon>
        <taxon>Dikarya</taxon>
        <taxon>Basidiomycota</taxon>
        <taxon>Agaricomycotina</taxon>
        <taxon>Agaricomycetes</taxon>
        <taxon>Agaricomycetidae</taxon>
        <taxon>Agaricales</taxon>
        <taxon>Agaricineae</taxon>
        <taxon>Nidulariaceae</taxon>
        <taxon>Crucibulum</taxon>
    </lineage>
</organism>
<dbReference type="Proteomes" id="UP000308652">
    <property type="component" value="Unassembled WGS sequence"/>
</dbReference>
<sequence>MRSAGLHGIDCDSSCLPFAIGGCKPETRRTAARRIRTRWYQTFVALIRDTLERRGTDYVKRGSRTRLPLGPACAIWTREQAGGSRRVGMELLETEIEIASELPLDIVQEGGTWHVVFFAVPHAERATSSSDMIFLCPMNTHPAYLGGHSLSR</sequence>
<evidence type="ECO:0000313" key="1">
    <source>
        <dbReference type="EMBL" id="TFK32922.1"/>
    </source>
</evidence>
<accession>A0A5C3LJY0</accession>
<evidence type="ECO:0000313" key="2">
    <source>
        <dbReference type="Proteomes" id="UP000308652"/>
    </source>
</evidence>